<sequence>MGQCGYHREHGHDTNECRILKAEIEKLIKFIGQERGRPQGRGFSPPRERENRVRDKRPSPPLEKGGIDTISGGIAGGGDSRNARKNYSRREVYGTSGAKIKNEPILFSDSELQFIELPNDDPVVIAPLITREVRRTYFTSTLMISSNYPAATYSL</sequence>
<name>A0AAV3R846_LITER</name>
<dbReference type="AlphaFoldDB" id="A0AAV3R846"/>
<accession>A0AAV3R846</accession>
<organism evidence="2 3">
    <name type="scientific">Lithospermum erythrorhizon</name>
    <name type="common">Purple gromwell</name>
    <name type="synonym">Lithospermum officinale var. erythrorhizon</name>
    <dbReference type="NCBI Taxonomy" id="34254"/>
    <lineage>
        <taxon>Eukaryota</taxon>
        <taxon>Viridiplantae</taxon>
        <taxon>Streptophyta</taxon>
        <taxon>Embryophyta</taxon>
        <taxon>Tracheophyta</taxon>
        <taxon>Spermatophyta</taxon>
        <taxon>Magnoliopsida</taxon>
        <taxon>eudicotyledons</taxon>
        <taxon>Gunneridae</taxon>
        <taxon>Pentapetalae</taxon>
        <taxon>asterids</taxon>
        <taxon>lamiids</taxon>
        <taxon>Boraginales</taxon>
        <taxon>Boraginaceae</taxon>
        <taxon>Boraginoideae</taxon>
        <taxon>Lithospermeae</taxon>
        <taxon>Lithospermum</taxon>
    </lineage>
</organism>
<feature type="compositionally biased region" description="Basic and acidic residues" evidence="1">
    <location>
        <begin position="46"/>
        <end position="58"/>
    </location>
</feature>
<feature type="region of interest" description="Disordered" evidence="1">
    <location>
        <begin position="33"/>
        <end position="88"/>
    </location>
</feature>
<reference evidence="2 3" key="1">
    <citation type="submission" date="2024-01" db="EMBL/GenBank/DDBJ databases">
        <title>The complete chloroplast genome sequence of Lithospermum erythrorhizon: insights into the phylogenetic relationship among Boraginaceae species and the maternal lineages of purple gromwells.</title>
        <authorList>
            <person name="Okada T."/>
            <person name="Watanabe K."/>
        </authorList>
    </citation>
    <scope>NUCLEOTIDE SEQUENCE [LARGE SCALE GENOMIC DNA]</scope>
</reference>
<evidence type="ECO:0000313" key="3">
    <source>
        <dbReference type="Proteomes" id="UP001454036"/>
    </source>
</evidence>
<evidence type="ECO:0000313" key="2">
    <source>
        <dbReference type="EMBL" id="GAA0171167.1"/>
    </source>
</evidence>
<evidence type="ECO:0000256" key="1">
    <source>
        <dbReference type="SAM" id="MobiDB-lite"/>
    </source>
</evidence>
<dbReference type="EMBL" id="BAABME010007555">
    <property type="protein sequence ID" value="GAA0171167.1"/>
    <property type="molecule type" value="Genomic_DNA"/>
</dbReference>
<proteinExistence type="predicted"/>
<dbReference type="Proteomes" id="UP001454036">
    <property type="component" value="Unassembled WGS sequence"/>
</dbReference>
<evidence type="ECO:0008006" key="4">
    <source>
        <dbReference type="Google" id="ProtNLM"/>
    </source>
</evidence>
<comment type="caution">
    <text evidence="2">The sequence shown here is derived from an EMBL/GenBank/DDBJ whole genome shotgun (WGS) entry which is preliminary data.</text>
</comment>
<protein>
    <recommendedName>
        <fullName evidence="4">Gag-pol polyprotein</fullName>
    </recommendedName>
</protein>
<keyword evidence="3" id="KW-1185">Reference proteome</keyword>
<gene>
    <name evidence="2" type="ORF">LIER_25264</name>
</gene>